<reference evidence="4" key="2">
    <citation type="journal article" date="2023" name="IMA Fungus">
        <title>Comparative genomic study of the Penicillium genus elucidates a diverse pangenome and 15 lateral gene transfer events.</title>
        <authorList>
            <person name="Petersen C."/>
            <person name="Sorensen T."/>
            <person name="Nielsen M.R."/>
            <person name="Sondergaard T.E."/>
            <person name="Sorensen J.L."/>
            <person name="Fitzpatrick D.A."/>
            <person name="Frisvad J.C."/>
            <person name="Nielsen K.L."/>
        </authorList>
    </citation>
    <scope>NUCLEOTIDE SEQUENCE</scope>
    <source>
        <strain evidence="4">IBT 30761</strain>
    </source>
</reference>
<dbReference type="Gene3D" id="3.60.21.10">
    <property type="match status" value="1"/>
</dbReference>
<keyword evidence="2" id="KW-1133">Transmembrane helix</keyword>
<dbReference type="GO" id="GO:0005737">
    <property type="term" value="C:cytoplasm"/>
    <property type="evidence" value="ECO:0007669"/>
    <property type="project" value="TreeGrafter"/>
</dbReference>
<name>A0A9W9F7J9_9EURO</name>
<dbReference type="EMBL" id="JAPQKI010000006">
    <property type="protein sequence ID" value="KAJ5094957.1"/>
    <property type="molecule type" value="Genomic_DNA"/>
</dbReference>
<evidence type="ECO:0000313" key="4">
    <source>
        <dbReference type="EMBL" id="KAJ5094957.1"/>
    </source>
</evidence>
<dbReference type="GeneID" id="81358720"/>
<proteinExistence type="predicted"/>
<feature type="compositionally biased region" description="Low complexity" evidence="1">
    <location>
        <begin position="1"/>
        <end position="18"/>
    </location>
</feature>
<dbReference type="PANTHER" id="PTHR32440">
    <property type="entry name" value="PHOSPHATASE DCR2-RELATED-RELATED"/>
    <property type="match status" value="1"/>
</dbReference>
<organism evidence="4 5">
    <name type="scientific">Penicillium argentinense</name>
    <dbReference type="NCBI Taxonomy" id="1131581"/>
    <lineage>
        <taxon>Eukaryota</taxon>
        <taxon>Fungi</taxon>
        <taxon>Dikarya</taxon>
        <taxon>Ascomycota</taxon>
        <taxon>Pezizomycotina</taxon>
        <taxon>Eurotiomycetes</taxon>
        <taxon>Eurotiomycetidae</taxon>
        <taxon>Eurotiales</taxon>
        <taxon>Aspergillaceae</taxon>
        <taxon>Penicillium</taxon>
    </lineage>
</organism>
<dbReference type="OrthoDB" id="783096at2759"/>
<dbReference type="InterPro" id="IPR004843">
    <property type="entry name" value="Calcineurin-like_PHP"/>
</dbReference>
<dbReference type="PANTHER" id="PTHR32440:SF11">
    <property type="entry name" value="METALLOPHOSPHOESTERASE DOMAIN-CONTAINING PROTEIN"/>
    <property type="match status" value="1"/>
</dbReference>
<accession>A0A9W9F7J9</accession>
<evidence type="ECO:0000259" key="3">
    <source>
        <dbReference type="Pfam" id="PF00149"/>
    </source>
</evidence>
<feature type="transmembrane region" description="Helical" evidence="2">
    <location>
        <begin position="368"/>
        <end position="390"/>
    </location>
</feature>
<dbReference type="Pfam" id="PF00149">
    <property type="entry name" value="Metallophos"/>
    <property type="match status" value="1"/>
</dbReference>
<evidence type="ECO:0000313" key="5">
    <source>
        <dbReference type="Proteomes" id="UP001149074"/>
    </source>
</evidence>
<keyword evidence="2" id="KW-0812">Transmembrane</keyword>
<dbReference type="SUPFAM" id="SSF56300">
    <property type="entry name" value="Metallo-dependent phosphatases"/>
    <property type="match status" value="1"/>
</dbReference>
<protein>
    <recommendedName>
        <fullName evidence="3">Calcineurin-like phosphoesterase domain-containing protein</fullName>
    </recommendedName>
</protein>
<reference evidence="4" key="1">
    <citation type="submission" date="2022-11" db="EMBL/GenBank/DDBJ databases">
        <authorList>
            <person name="Petersen C."/>
        </authorList>
    </citation>
    <scope>NUCLEOTIDE SEQUENCE</scope>
    <source>
        <strain evidence="4">IBT 30761</strain>
    </source>
</reference>
<feature type="region of interest" description="Disordered" evidence="1">
    <location>
        <begin position="1"/>
        <end position="22"/>
    </location>
</feature>
<sequence length="416" mass="46167">MRARALSQRTARSRSSSQSDDRILRLSKDGTFQIAVFEDLHFAEDDDDDDKTKEVMKSVLSEEVVQLVVLNGDLISGEAVHSSNSSDHLHNLVSPLVEVEQPWASTYGNHDSDANLDPYKDIFKHETQYPTCLTKSDISGPGAGVTNYYLMVYPYDESSGPPALLLWFFDSRGGKSLSNCDANTTTGARGDWVDKSVTRWFIETNSHLTRHFGRTIPSLAFYHIPVHAMRAYQKEGVNESTTPGINGETVVSQGSGDTDYAGQDSPFMQSLLNTTGLIATFSGHDHDNDWCFKWNNHIEDQNLTGNGLNMCYGRHTGYGGYGNASRGARQILFNQESLDKEIYTWIRLEDGSVSAAVTLNSTYGEDHYMPGLTILFAATFAAFVVGDILGRALETFIKARGHAISHWCTRSIFKIE</sequence>
<dbReference type="RefSeq" id="XP_056473107.1">
    <property type="nucleotide sequence ID" value="XM_056619741.1"/>
</dbReference>
<dbReference type="AlphaFoldDB" id="A0A9W9F7J9"/>
<evidence type="ECO:0000256" key="1">
    <source>
        <dbReference type="SAM" id="MobiDB-lite"/>
    </source>
</evidence>
<dbReference type="GO" id="GO:0016788">
    <property type="term" value="F:hydrolase activity, acting on ester bonds"/>
    <property type="evidence" value="ECO:0007669"/>
    <property type="project" value="TreeGrafter"/>
</dbReference>
<dbReference type="Proteomes" id="UP001149074">
    <property type="component" value="Unassembled WGS sequence"/>
</dbReference>
<dbReference type="InterPro" id="IPR029052">
    <property type="entry name" value="Metallo-depent_PP-like"/>
</dbReference>
<keyword evidence="5" id="KW-1185">Reference proteome</keyword>
<gene>
    <name evidence="4" type="ORF">N7532_007248</name>
</gene>
<feature type="domain" description="Calcineurin-like phosphoesterase" evidence="3">
    <location>
        <begin position="34"/>
        <end position="137"/>
    </location>
</feature>
<keyword evidence="2" id="KW-0472">Membrane</keyword>
<dbReference type="CDD" id="cd07383">
    <property type="entry name" value="MPP_Dcr2"/>
    <property type="match status" value="1"/>
</dbReference>
<evidence type="ECO:0000256" key="2">
    <source>
        <dbReference type="SAM" id="Phobius"/>
    </source>
</evidence>
<comment type="caution">
    <text evidence="4">The sequence shown here is derived from an EMBL/GenBank/DDBJ whole genome shotgun (WGS) entry which is preliminary data.</text>
</comment>